<dbReference type="AlphaFoldDB" id="A0A108UC74"/>
<dbReference type="RefSeq" id="WP_036106489.1">
    <property type="nucleotide sequence ID" value="NZ_JAJA02000001.1"/>
</dbReference>
<gene>
    <name evidence="2" type="ORF">AZ78_3971</name>
</gene>
<keyword evidence="1" id="KW-0732">Signal</keyword>
<evidence type="ECO:0008006" key="4">
    <source>
        <dbReference type="Google" id="ProtNLM"/>
    </source>
</evidence>
<feature type="signal peptide" evidence="1">
    <location>
        <begin position="1"/>
        <end position="26"/>
    </location>
</feature>
<protein>
    <recommendedName>
        <fullName evidence="4">DUF4412 domain-containing protein</fullName>
    </recommendedName>
</protein>
<keyword evidence="3" id="KW-1185">Reference proteome</keyword>
<reference evidence="2 3" key="1">
    <citation type="journal article" date="2014" name="Genome Announc.">
        <title>Draft Genome Sequence of Lysobacter capsici AZ78, a Bacterium Antagonistic to Plant-Pathogenic Oomycetes.</title>
        <authorList>
            <person name="Puopolo G."/>
            <person name="Sonego P."/>
            <person name="Engelen K."/>
            <person name="Pertot I."/>
        </authorList>
    </citation>
    <scope>NUCLEOTIDE SEQUENCE [LARGE SCALE GENOMIC DNA]</scope>
    <source>
        <strain evidence="2 3">AZ78</strain>
    </source>
</reference>
<comment type="caution">
    <text evidence="2">The sequence shown here is derived from an EMBL/GenBank/DDBJ whole genome shotgun (WGS) entry which is preliminary data.</text>
</comment>
<dbReference type="Proteomes" id="UP000023435">
    <property type="component" value="Unassembled WGS sequence"/>
</dbReference>
<evidence type="ECO:0000313" key="2">
    <source>
        <dbReference type="EMBL" id="KWS06415.1"/>
    </source>
</evidence>
<evidence type="ECO:0000256" key="1">
    <source>
        <dbReference type="SAM" id="SignalP"/>
    </source>
</evidence>
<sequence>MRGRVFLGTATWCVAVSLAFAGPSWAGDTVRPEAGAIAGLAGDRGDGPAAANAASAPVLVAEYQVRDARGERRLVLVRSADRIEYRMQGEPVEVWRKTPDGIARLELFANEQRSVSWSPGDLRTIGEMPRWEQLASPINPELRARLQRHGEVKAFGGVALRYRGESAEGQAIALEWIEADGLPTYYRAGKGKASAGEAGAYELRLLKLDRVGGDGAFTATSDYRETDYADLGDMELDPFAANYLKHRGDAHAH</sequence>
<proteinExistence type="predicted"/>
<organism evidence="2 3">
    <name type="scientific">Lysobacter capsici AZ78</name>
    <dbReference type="NCBI Taxonomy" id="1444315"/>
    <lineage>
        <taxon>Bacteria</taxon>
        <taxon>Pseudomonadati</taxon>
        <taxon>Pseudomonadota</taxon>
        <taxon>Gammaproteobacteria</taxon>
        <taxon>Lysobacterales</taxon>
        <taxon>Lysobacteraceae</taxon>
        <taxon>Lysobacter</taxon>
    </lineage>
</organism>
<dbReference type="OrthoDB" id="6195703at2"/>
<evidence type="ECO:0000313" key="3">
    <source>
        <dbReference type="Proteomes" id="UP000023435"/>
    </source>
</evidence>
<name>A0A108UC74_9GAMM</name>
<dbReference type="EMBL" id="JAJA02000001">
    <property type="protein sequence ID" value="KWS06415.1"/>
    <property type="molecule type" value="Genomic_DNA"/>
</dbReference>
<feature type="chain" id="PRO_5007131896" description="DUF4412 domain-containing protein" evidence="1">
    <location>
        <begin position="27"/>
        <end position="253"/>
    </location>
</feature>
<accession>A0A108UC74</accession>